<reference evidence="3 4" key="1">
    <citation type="submission" date="2017-08" db="EMBL/GenBank/DDBJ databases">
        <authorList>
            <person name="de Groot N.N."/>
        </authorList>
    </citation>
    <scope>NUCLEOTIDE SEQUENCE [LARGE SCALE GENOMIC DNA]</scope>
    <source>
        <strain evidence="3 4">USBA 78</strain>
    </source>
</reference>
<dbReference type="PROSITE" id="PS51913">
    <property type="entry name" value="HTH_HARE"/>
    <property type="match status" value="1"/>
</dbReference>
<dbReference type="Proteomes" id="UP000219068">
    <property type="component" value="Unassembled WGS sequence"/>
</dbReference>
<gene>
    <name evidence="3" type="ORF">SAMN05428964_1136</name>
</gene>
<keyword evidence="1" id="KW-0804">Transcription</keyword>
<dbReference type="EMBL" id="OBMM01000013">
    <property type="protein sequence ID" value="SOC31086.1"/>
    <property type="molecule type" value="Genomic_DNA"/>
</dbReference>
<accession>A0A285TYR5</accession>
<dbReference type="InterPro" id="IPR007759">
    <property type="entry name" value="Asxl_HARE-HTH"/>
</dbReference>
<sequence length="260" mass="29683">MTKKQLNILEIYLQLAQKRDQTKRDLEALEAALSKFDLIAVETQNLLEAQISSSATPDDAEQIFSGLTQAEMAYKALLIIGRPLSAPEILDVWSKHDCAPDSVNPLTQVQTALRQRAKKHDDVMKVSDDKWGLRAWYPGEEKKEPQKAVKTQQQVHVSRTVEGIKQAKQKGRHHGAPPRLRPEHWELATQLIKEGASLREIHRQIVQMTPAGEKPASYQSVHHYKDRFLNADPYPENWKVFFESPQQSDADSEPRIRVIK</sequence>
<dbReference type="RefSeq" id="WP_097053793.1">
    <property type="nucleotide sequence ID" value="NZ_OBMM01000013.1"/>
</dbReference>
<organism evidence="3 4">
    <name type="scientific">Thalassospira xiamenensis</name>
    <dbReference type="NCBI Taxonomy" id="220697"/>
    <lineage>
        <taxon>Bacteria</taxon>
        <taxon>Pseudomonadati</taxon>
        <taxon>Pseudomonadota</taxon>
        <taxon>Alphaproteobacteria</taxon>
        <taxon>Rhodospirillales</taxon>
        <taxon>Thalassospiraceae</taxon>
        <taxon>Thalassospira</taxon>
    </lineage>
</organism>
<evidence type="ECO:0000256" key="1">
    <source>
        <dbReference type="ARBA" id="ARBA00023163"/>
    </source>
</evidence>
<evidence type="ECO:0000259" key="2">
    <source>
        <dbReference type="PROSITE" id="PS51913"/>
    </source>
</evidence>
<proteinExistence type="predicted"/>
<evidence type="ECO:0000313" key="4">
    <source>
        <dbReference type="Proteomes" id="UP000219068"/>
    </source>
</evidence>
<dbReference type="GO" id="GO:0006355">
    <property type="term" value="P:regulation of DNA-templated transcription"/>
    <property type="evidence" value="ECO:0007669"/>
    <property type="project" value="InterPro"/>
</dbReference>
<dbReference type="AlphaFoldDB" id="A0A285TYR5"/>
<name>A0A285TYR5_9PROT</name>
<protein>
    <recommendedName>
        <fullName evidence="2">HTH HARE-type domain-containing protein</fullName>
    </recommendedName>
</protein>
<evidence type="ECO:0000313" key="3">
    <source>
        <dbReference type="EMBL" id="SOC31086.1"/>
    </source>
</evidence>
<feature type="domain" description="HTH HARE-type" evidence="2">
    <location>
        <begin position="67"/>
        <end position="136"/>
    </location>
</feature>